<dbReference type="GO" id="GO:0005506">
    <property type="term" value="F:iron ion binding"/>
    <property type="evidence" value="ECO:0007669"/>
    <property type="project" value="InterPro"/>
</dbReference>
<keyword evidence="4" id="KW-0349">Heme</keyword>
<proteinExistence type="inferred from homology"/>
<dbReference type="EMBL" id="CM001881">
    <property type="protein sequence ID" value="EOY20988.1"/>
    <property type="molecule type" value="Genomic_DNA"/>
</dbReference>
<keyword evidence="5" id="KW-0479">Metal-binding</keyword>
<dbReference type="SUPFAM" id="SSF48264">
    <property type="entry name" value="Cytochrome P450"/>
    <property type="match status" value="1"/>
</dbReference>
<dbReference type="Gramene" id="EOY20988">
    <property type="protein sequence ID" value="EOY20988"/>
    <property type="gene ID" value="TCM_012305"/>
</dbReference>
<keyword evidence="8" id="KW-0503">Monooxygenase</keyword>
<evidence type="ECO:0000256" key="9">
    <source>
        <dbReference type="ARBA" id="ARBA00023136"/>
    </source>
</evidence>
<evidence type="ECO:0000256" key="8">
    <source>
        <dbReference type="ARBA" id="ARBA00023033"/>
    </source>
</evidence>
<keyword evidence="7" id="KW-0408">Iron</keyword>
<dbReference type="GO" id="GO:0004497">
    <property type="term" value="F:monooxygenase activity"/>
    <property type="evidence" value="ECO:0007669"/>
    <property type="project" value="UniProtKB-KW"/>
</dbReference>
<dbReference type="GO" id="GO:0020037">
    <property type="term" value="F:heme binding"/>
    <property type="evidence" value="ECO:0007669"/>
    <property type="project" value="InterPro"/>
</dbReference>
<evidence type="ECO:0008006" key="12">
    <source>
        <dbReference type="Google" id="ProtNLM"/>
    </source>
</evidence>
<dbReference type="Gene3D" id="1.10.630.10">
    <property type="entry name" value="Cytochrome P450"/>
    <property type="match status" value="1"/>
</dbReference>
<evidence type="ECO:0000256" key="3">
    <source>
        <dbReference type="ARBA" id="ARBA00010617"/>
    </source>
</evidence>
<evidence type="ECO:0000256" key="7">
    <source>
        <dbReference type="ARBA" id="ARBA00023004"/>
    </source>
</evidence>
<dbReference type="HOGENOM" id="CLU_2643017_0_0_1"/>
<keyword evidence="9" id="KW-0472">Membrane</keyword>
<evidence type="ECO:0000256" key="4">
    <source>
        <dbReference type="ARBA" id="ARBA00022617"/>
    </source>
</evidence>
<name>A0A061FV68_THECC</name>
<dbReference type="AlphaFoldDB" id="A0A061FV68"/>
<comment type="subcellular location">
    <subcellularLocation>
        <location evidence="2">Membrane</location>
    </subcellularLocation>
</comment>
<keyword evidence="11" id="KW-1185">Reference proteome</keyword>
<accession>A0A061FV68</accession>
<dbReference type="InterPro" id="IPR001128">
    <property type="entry name" value="Cyt_P450"/>
</dbReference>
<gene>
    <name evidence="10" type="ORF">TCM_012305</name>
</gene>
<evidence type="ECO:0000256" key="2">
    <source>
        <dbReference type="ARBA" id="ARBA00004370"/>
    </source>
</evidence>
<evidence type="ECO:0000256" key="6">
    <source>
        <dbReference type="ARBA" id="ARBA00023002"/>
    </source>
</evidence>
<dbReference type="GO" id="GO:0016705">
    <property type="term" value="F:oxidoreductase activity, acting on paired donors, with incorporation or reduction of molecular oxygen"/>
    <property type="evidence" value="ECO:0007669"/>
    <property type="project" value="InterPro"/>
</dbReference>
<reference evidence="10 11" key="1">
    <citation type="journal article" date="2013" name="Genome Biol.">
        <title>The genome sequence of the most widely cultivated cacao type and its use to identify candidate genes regulating pod color.</title>
        <authorList>
            <person name="Motamayor J.C."/>
            <person name="Mockaitis K."/>
            <person name="Schmutz J."/>
            <person name="Haiminen N."/>
            <person name="Iii D.L."/>
            <person name="Cornejo O."/>
            <person name="Findley S.D."/>
            <person name="Zheng P."/>
            <person name="Utro F."/>
            <person name="Royaert S."/>
            <person name="Saski C."/>
            <person name="Jenkins J."/>
            <person name="Podicheti R."/>
            <person name="Zhao M."/>
            <person name="Scheffler B.E."/>
            <person name="Stack J.C."/>
            <person name="Feltus F.A."/>
            <person name="Mustiga G.M."/>
            <person name="Amores F."/>
            <person name="Phillips W."/>
            <person name="Marelli J.P."/>
            <person name="May G.D."/>
            <person name="Shapiro H."/>
            <person name="Ma J."/>
            <person name="Bustamante C.D."/>
            <person name="Schnell R.J."/>
            <person name="Main D."/>
            <person name="Gilbert D."/>
            <person name="Parida L."/>
            <person name="Kuhn D.N."/>
        </authorList>
    </citation>
    <scope>NUCLEOTIDE SEQUENCE [LARGE SCALE GENOMIC DNA]</scope>
    <source>
        <strain evidence="11">cv. Matina 1-6</strain>
    </source>
</reference>
<dbReference type="Proteomes" id="UP000026915">
    <property type="component" value="Chromosome 3"/>
</dbReference>
<dbReference type="Pfam" id="PF00067">
    <property type="entry name" value="p450"/>
    <property type="match status" value="1"/>
</dbReference>
<keyword evidence="6" id="KW-0560">Oxidoreductase</keyword>
<dbReference type="PANTHER" id="PTHR47943">
    <property type="entry name" value="CYTOCHROME P450 93A3-LIKE"/>
    <property type="match status" value="1"/>
</dbReference>
<comment type="similarity">
    <text evidence="3">Belongs to the cytochrome P450 family.</text>
</comment>
<comment type="cofactor">
    <cofactor evidence="1">
        <name>heme</name>
        <dbReference type="ChEBI" id="CHEBI:30413"/>
    </cofactor>
</comment>
<evidence type="ECO:0000256" key="1">
    <source>
        <dbReference type="ARBA" id="ARBA00001971"/>
    </source>
</evidence>
<dbReference type="PANTHER" id="PTHR47943:SF9">
    <property type="entry name" value="CYTOCHROME P450"/>
    <property type="match status" value="1"/>
</dbReference>
<evidence type="ECO:0000313" key="10">
    <source>
        <dbReference type="EMBL" id="EOY20988.1"/>
    </source>
</evidence>
<dbReference type="InParanoid" id="A0A061FV68"/>
<protein>
    <recommendedName>
        <fullName evidence="12">Cytochrome P450</fullName>
    </recommendedName>
</protein>
<dbReference type="InterPro" id="IPR036396">
    <property type="entry name" value="Cyt_P450_sf"/>
</dbReference>
<evidence type="ECO:0000313" key="11">
    <source>
        <dbReference type="Proteomes" id="UP000026915"/>
    </source>
</evidence>
<evidence type="ECO:0000256" key="5">
    <source>
        <dbReference type="ARBA" id="ARBA00022723"/>
    </source>
</evidence>
<dbReference type="GO" id="GO:0016020">
    <property type="term" value="C:membrane"/>
    <property type="evidence" value="ECO:0007669"/>
    <property type="project" value="UniProtKB-SubCell"/>
</dbReference>
<organism evidence="10 11">
    <name type="scientific">Theobroma cacao</name>
    <name type="common">Cacao</name>
    <name type="synonym">Cocoa</name>
    <dbReference type="NCBI Taxonomy" id="3641"/>
    <lineage>
        <taxon>Eukaryota</taxon>
        <taxon>Viridiplantae</taxon>
        <taxon>Streptophyta</taxon>
        <taxon>Embryophyta</taxon>
        <taxon>Tracheophyta</taxon>
        <taxon>Spermatophyta</taxon>
        <taxon>Magnoliopsida</taxon>
        <taxon>eudicotyledons</taxon>
        <taxon>Gunneridae</taxon>
        <taxon>Pentapetalae</taxon>
        <taxon>rosids</taxon>
        <taxon>malvids</taxon>
        <taxon>Malvales</taxon>
        <taxon>Malvaceae</taxon>
        <taxon>Byttnerioideae</taxon>
        <taxon>Theobroma</taxon>
    </lineage>
</organism>
<sequence>MNRMVDETNLAKLTYLDLVVKETLGLHPVAPLLIPHQSIEDITIDGYHIPKKSRILVNIWQWDEIPICGQTTSKNSF</sequence>
<dbReference type="OMA" id="AERSCEV"/>
<dbReference type="eggNOG" id="KOG0156">
    <property type="taxonomic scope" value="Eukaryota"/>
</dbReference>